<reference evidence="1 2" key="1">
    <citation type="submission" date="2016-08" db="EMBL/GenBank/DDBJ databases">
        <title>Identification and validation of antigenic proteins from Pajaroellobacter abortibovis using de-novo genome sequence assembly and reverse vaccinology.</title>
        <authorList>
            <person name="Welly B.T."/>
            <person name="Miller M.R."/>
            <person name="Stott J.L."/>
            <person name="Blanchard M.T."/>
            <person name="Islas-Trejo A.D."/>
            <person name="O'Rourke S.M."/>
            <person name="Young A.E."/>
            <person name="Medrano J.F."/>
            <person name="Van Eenennaam A.L."/>
        </authorList>
    </citation>
    <scope>NUCLEOTIDE SEQUENCE [LARGE SCALE GENOMIC DNA]</scope>
    <source>
        <strain evidence="1 2">BTF92-0548A/99-0131</strain>
    </source>
</reference>
<dbReference type="STRING" id="1882918.BCY86_02545"/>
<dbReference type="Proteomes" id="UP000185544">
    <property type="component" value="Chromosome"/>
</dbReference>
<protein>
    <submittedName>
        <fullName evidence="1">Uncharacterized protein</fullName>
    </submittedName>
</protein>
<dbReference type="KEGG" id="pabo:BCY86_02545"/>
<evidence type="ECO:0000313" key="1">
    <source>
        <dbReference type="EMBL" id="APR99677.1"/>
    </source>
</evidence>
<dbReference type="AlphaFoldDB" id="A0A1L6MW65"/>
<evidence type="ECO:0000313" key="2">
    <source>
        <dbReference type="Proteomes" id="UP000185544"/>
    </source>
</evidence>
<keyword evidence="2" id="KW-1185">Reference proteome</keyword>
<gene>
    <name evidence="1" type="ORF">BCY86_02545</name>
</gene>
<name>A0A1L6MW65_9BACT</name>
<dbReference type="EMBL" id="CP016908">
    <property type="protein sequence ID" value="APR99677.1"/>
    <property type="molecule type" value="Genomic_DNA"/>
</dbReference>
<dbReference type="RefSeq" id="WP_075276324.1">
    <property type="nucleotide sequence ID" value="NZ_CP016908.1"/>
</dbReference>
<organism evidence="1 2">
    <name type="scientific">Pajaroellobacter abortibovis</name>
    <dbReference type="NCBI Taxonomy" id="1882918"/>
    <lineage>
        <taxon>Bacteria</taxon>
        <taxon>Pseudomonadati</taxon>
        <taxon>Myxococcota</taxon>
        <taxon>Polyangia</taxon>
        <taxon>Polyangiales</taxon>
        <taxon>Polyangiaceae</taxon>
    </lineage>
</organism>
<accession>A0A1L6MW65</accession>
<proteinExistence type="predicted"/>
<sequence length="114" mass="12854">MYTGVDKYLGWIDNAIEVFESRGFGGRNAERSGFVFFPFVETGREKGEATATPSSQGDMVKDMGMACQTPTDCSTEICVVEPQRRYCSWVCGRGDRCLPRYHYSRKVHFSSRSA</sequence>